<dbReference type="Proteomes" id="UP000286921">
    <property type="component" value="Unassembled WGS sequence"/>
</dbReference>
<organism evidence="1 2">
    <name type="scientific">Aspergillus awamori</name>
    <name type="common">Black koji mold</name>
    <dbReference type="NCBI Taxonomy" id="105351"/>
    <lineage>
        <taxon>Eukaryota</taxon>
        <taxon>Fungi</taxon>
        <taxon>Dikarya</taxon>
        <taxon>Ascomycota</taxon>
        <taxon>Pezizomycotina</taxon>
        <taxon>Eurotiomycetes</taxon>
        <taxon>Eurotiomycetidae</taxon>
        <taxon>Eurotiales</taxon>
        <taxon>Aspergillaceae</taxon>
        <taxon>Aspergillus</taxon>
    </lineage>
</organism>
<reference evidence="1 2" key="1">
    <citation type="submission" date="2016-09" db="EMBL/GenBank/DDBJ databases">
        <title>Aspergillus awamori IFM 58123T.</title>
        <authorList>
            <person name="Kusuya Y."/>
            <person name="Shimizu M."/>
            <person name="Takahashi H."/>
            <person name="Yaguchi T."/>
        </authorList>
    </citation>
    <scope>NUCLEOTIDE SEQUENCE [LARGE SCALE GENOMIC DNA]</scope>
    <source>
        <strain evidence="1 2">IFM 58123</strain>
    </source>
</reference>
<comment type="caution">
    <text evidence="1">The sequence shown here is derived from an EMBL/GenBank/DDBJ whole genome shotgun (WGS) entry which is preliminary data.</text>
</comment>
<proteinExistence type="predicted"/>
<evidence type="ECO:0000313" key="1">
    <source>
        <dbReference type="EMBL" id="GCB24483.1"/>
    </source>
</evidence>
<dbReference type="EMBL" id="BDHI01000021">
    <property type="protein sequence ID" value="GCB24483.1"/>
    <property type="molecule type" value="Genomic_DNA"/>
</dbReference>
<name>A0A401KYU0_ASPAW</name>
<sequence>MVTSNAIEAVRNAFDENFWGSAYASAAPGTAMNGPARPAGVTSWGLRTAWCFWIDNYLANIESNIGSWLTTGKTNHVAPIRELAANPEAFGTIRTVMQQRHQLWVTNSSYLSDSVRNKIT</sequence>
<protein>
    <submittedName>
        <fullName evidence="1">Uncharacterized protein</fullName>
    </submittedName>
</protein>
<evidence type="ECO:0000313" key="2">
    <source>
        <dbReference type="Proteomes" id="UP000286921"/>
    </source>
</evidence>
<gene>
    <name evidence="1" type="ORF">AAWM_07368</name>
</gene>
<dbReference type="AlphaFoldDB" id="A0A401KYU0"/>
<dbReference type="STRING" id="105351.A0A401KYU0"/>
<accession>A0A401KYU0</accession>
<keyword evidence="2" id="KW-1185">Reference proteome</keyword>